<protein>
    <submittedName>
        <fullName evidence="1">Uncharacterized protein</fullName>
    </submittedName>
</protein>
<dbReference type="EMBL" id="KT955714">
    <property type="protein sequence ID" value="AMH39401.1"/>
    <property type="molecule type" value="Genomic_DNA"/>
</dbReference>
<reference evidence="1" key="1">
    <citation type="submission" date="2015-10" db="EMBL/GenBank/DDBJ databases">
        <title>Evolution marks in rhizobial microsymbionts genomes from the relict species Vavilovia formosa (Stev.) Fed.</title>
        <authorList>
            <person name="Kopat V."/>
        </authorList>
    </citation>
    <scope>NUCLEOTIDE SEQUENCE</scope>
    <source>
        <strain evidence="1">Vaf-07</strain>
    </source>
</reference>
<sequence length="109" mass="11860">MGVSVEPNTPGFRVHTDPLRGSMCPGMTRVSEHIEIPRNDSVGRSASDFVRHFTALKNTDDANTAKGAKTAGFVSIRLRDETNLCTHETIFYTDAIGWKPAGTTPPSNK</sequence>
<proteinExistence type="predicted"/>
<name>A0A109ZY22_9BRAD</name>
<gene>
    <name evidence="1" type="ORF">PROKKA_00588</name>
</gene>
<dbReference type="AlphaFoldDB" id="A0A109ZY22"/>
<evidence type="ECO:0000313" key="1">
    <source>
        <dbReference type="EMBL" id="AMH39401.1"/>
    </source>
</evidence>
<accession>A0A109ZY22</accession>
<organism evidence="1">
    <name type="scientific">Tardiphaga robiniae</name>
    <dbReference type="NCBI Taxonomy" id="943830"/>
    <lineage>
        <taxon>Bacteria</taxon>
        <taxon>Pseudomonadati</taxon>
        <taxon>Pseudomonadota</taxon>
        <taxon>Alphaproteobacteria</taxon>
        <taxon>Hyphomicrobiales</taxon>
        <taxon>Nitrobacteraceae</taxon>
        <taxon>Tardiphaga</taxon>
    </lineage>
</organism>